<dbReference type="PROSITE" id="PS00599">
    <property type="entry name" value="AA_TRANSFER_CLASS_2"/>
    <property type="match status" value="1"/>
</dbReference>
<name>A0AAD1U462_EUPCR</name>
<dbReference type="EMBL" id="CAMPGE010001119">
    <property type="protein sequence ID" value="CAI2359889.1"/>
    <property type="molecule type" value="Genomic_DNA"/>
</dbReference>
<comment type="similarity">
    <text evidence="2 6">Belongs to the class-II pyridoxal-phosphate-dependent aminotransferase family.</text>
</comment>
<evidence type="ECO:0000256" key="2">
    <source>
        <dbReference type="ARBA" id="ARBA00008392"/>
    </source>
</evidence>
<dbReference type="InterPro" id="IPR015422">
    <property type="entry name" value="PyrdxlP-dep_Trfase_small"/>
</dbReference>
<keyword evidence="5" id="KW-0012">Acyltransferase</keyword>
<proteinExistence type="inferred from homology"/>
<evidence type="ECO:0000256" key="1">
    <source>
        <dbReference type="ARBA" id="ARBA00001933"/>
    </source>
</evidence>
<dbReference type="SUPFAM" id="SSF53383">
    <property type="entry name" value="PLP-dependent transferases"/>
    <property type="match status" value="1"/>
</dbReference>
<evidence type="ECO:0000256" key="3">
    <source>
        <dbReference type="ARBA" id="ARBA00022679"/>
    </source>
</evidence>
<dbReference type="InterPro" id="IPR004839">
    <property type="entry name" value="Aminotransferase_I/II_large"/>
</dbReference>
<keyword evidence="3" id="KW-0808">Transferase</keyword>
<protein>
    <recommendedName>
        <fullName evidence="7">Aminotransferase class I/classII large domain-containing protein</fullName>
    </recommendedName>
</protein>
<evidence type="ECO:0000256" key="4">
    <source>
        <dbReference type="ARBA" id="ARBA00022898"/>
    </source>
</evidence>
<sequence length="434" mass="48523">MEKDNGFDTYCKEIFEDGPFSGYHAELHVIHGKQDDVVVANDIEGNAKKVVNFCSNNYTGLASDKRIVAAAKKTLDTHGYGLSSAPLMCGFQDIHQQLERELSEFHGTEDTLLYPSGYHTNVGFFCACFGEEDAIFSDEFNHSSIIDGVKLSRAKKFVYKHLDLDHLEELLKGAEDYRFKCIVTEGIFSMDGDILELPKYVELAKKYGAVFYLDECHATGVIGKTGKGTVEYWGMEPSDVDLISSTLGKAISGGGGGYTTGKRNMINYLRQCSKTFIFSNSLCSPIIGASLEALRIFREDPGIFTRIKEKGMRFRQGIKAAGFEVYGDDDCPICPVSVTDEHLARHFEIELFKKGYYTIGLGFPIFEQGLSRLRIIVTATHTIEQIDGLIQAFKEVAEECNFWKNLEGYRQKVEDGLVIGKPDWWKPLAAKAKL</sequence>
<dbReference type="GO" id="GO:0016746">
    <property type="term" value="F:acyltransferase activity"/>
    <property type="evidence" value="ECO:0007669"/>
    <property type="project" value="UniProtKB-KW"/>
</dbReference>
<dbReference type="InterPro" id="IPR001917">
    <property type="entry name" value="Aminotrans_II_pyridoxalP_BS"/>
</dbReference>
<evidence type="ECO:0000256" key="5">
    <source>
        <dbReference type="ARBA" id="ARBA00023315"/>
    </source>
</evidence>
<reference evidence="8" key="1">
    <citation type="submission" date="2023-07" db="EMBL/GenBank/DDBJ databases">
        <authorList>
            <consortium name="AG Swart"/>
            <person name="Singh M."/>
            <person name="Singh A."/>
            <person name="Seah K."/>
            <person name="Emmerich C."/>
        </authorList>
    </citation>
    <scope>NUCLEOTIDE SEQUENCE</scope>
    <source>
        <strain evidence="8">DP1</strain>
    </source>
</reference>
<dbReference type="Proteomes" id="UP001295684">
    <property type="component" value="Unassembled WGS sequence"/>
</dbReference>
<dbReference type="InterPro" id="IPR050087">
    <property type="entry name" value="AON_synthase_class-II"/>
</dbReference>
<keyword evidence="4 6" id="KW-0663">Pyridoxal phosphate</keyword>
<dbReference type="InterPro" id="IPR015424">
    <property type="entry name" value="PyrdxlP-dep_Trfase"/>
</dbReference>
<dbReference type="GO" id="GO:0030170">
    <property type="term" value="F:pyridoxal phosphate binding"/>
    <property type="evidence" value="ECO:0007669"/>
    <property type="project" value="InterPro"/>
</dbReference>
<keyword evidence="9" id="KW-1185">Reference proteome</keyword>
<evidence type="ECO:0000256" key="6">
    <source>
        <dbReference type="RuleBase" id="RU003693"/>
    </source>
</evidence>
<dbReference type="AlphaFoldDB" id="A0AAD1U462"/>
<dbReference type="PANTHER" id="PTHR13693:SF102">
    <property type="entry name" value="2-AMINO-3-KETOBUTYRATE COENZYME A LIGASE, MITOCHONDRIAL"/>
    <property type="match status" value="1"/>
</dbReference>
<evidence type="ECO:0000313" key="8">
    <source>
        <dbReference type="EMBL" id="CAI2359889.1"/>
    </source>
</evidence>
<feature type="domain" description="Aminotransferase class I/classII large" evidence="7">
    <location>
        <begin position="48"/>
        <end position="393"/>
    </location>
</feature>
<comment type="cofactor">
    <cofactor evidence="1 6">
        <name>pyridoxal 5'-phosphate</name>
        <dbReference type="ChEBI" id="CHEBI:597326"/>
    </cofactor>
</comment>
<dbReference type="InterPro" id="IPR015421">
    <property type="entry name" value="PyrdxlP-dep_Trfase_major"/>
</dbReference>
<dbReference type="PANTHER" id="PTHR13693">
    <property type="entry name" value="CLASS II AMINOTRANSFERASE/8-AMINO-7-OXONONANOATE SYNTHASE"/>
    <property type="match status" value="1"/>
</dbReference>
<dbReference type="Gene3D" id="3.90.1150.10">
    <property type="entry name" value="Aspartate Aminotransferase, domain 1"/>
    <property type="match status" value="1"/>
</dbReference>
<organism evidence="8 9">
    <name type="scientific">Euplotes crassus</name>
    <dbReference type="NCBI Taxonomy" id="5936"/>
    <lineage>
        <taxon>Eukaryota</taxon>
        <taxon>Sar</taxon>
        <taxon>Alveolata</taxon>
        <taxon>Ciliophora</taxon>
        <taxon>Intramacronucleata</taxon>
        <taxon>Spirotrichea</taxon>
        <taxon>Hypotrichia</taxon>
        <taxon>Euplotida</taxon>
        <taxon>Euplotidae</taxon>
        <taxon>Moneuplotes</taxon>
    </lineage>
</organism>
<accession>A0AAD1U462</accession>
<comment type="caution">
    <text evidence="8">The sequence shown here is derived from an EMBL/GenBank/DDBJ whole genome shotgun (WGS) entry which is preliminary data.</text>
</comment>
<evidence type="ECO:0000259" key="7">
    <source>
        <dbReference type="Pfam" id="PF00155"/>
    </source>
</evidence>
<evidence type="ECO:0000313" key="9">
    <source>
        <dbReference type="Proteomes" id="UP001295684"/>
    </source>
</evidence>
<dbReference type="Pfam" id="PF00155">
    <property type="entry name" value="Aminotran_1_2"/>
    <property type="match status" value="1"/>
</dbReference>
<gene>
    <name evidence="8" type="ORF">ECRASSUSDP1_LOCUS1183</name>
</gene>
<dbReference type="Gene3D" id="3.40.640.10">
    <property type="entry name" value="Type I PLP-dependent aspartate aminotransferase-like (Major domain)"/>
    <property type="match status" value="1"/>
</dbReference>